<dbReference type="Gene3D" id="1.10.1520.10">
    <property type="entry name" value="Ribonuclease III domain"/>
    <property type="match status" value="1"/>
</dbReference>
<dbReference type="PANTHER" id="PTHR11207:SF0">
    <property type="entry name" value="RIBONUCLEASE 3"/>
    <property type="match status" value="1"/>
</dbReference>
<evidence type="ECO:0000259" key="3">
    <source>
        <dbReference type="PROSITE" id="PS50142"/>
    </source>
</evidence>
<dbReference type="AlphaFoldDB" id="A0AAF0DEI7"/>
<dbReference type="CDD" id="cd00593">
    <property type="entry name" value="RIBOc"/>
    <property type="match status" value="1"/>
</dbReference>
<reference evidence="4" key="1">
    <citation type="submission" date="2023-03" db="EMBL/GenBank/DDBJ databases">
        <title>Emydomyces testavorans Genome Sequence.</title>
        <authorList>
            <person name="Hoyer L."/>
        </authorList>
    </citation>
    <scope>NUCLEOTIDE SEQUENCE</scope>
    <source>
        <strain evidence="4">16-2883</strain>
    </source>
</reference>
<accession>A0AAF0DEI7</accession>
<dbReference type="SMART" id="SM00535">
    <property type="entry name" value="RIBOc"/>
    <property type="match status" value="1"/>
</dbReference>
<feature type="compositionally biased region" description="Basic and acidic residues" evidence="2">
    <location>
        <begin position="122"/>
        <end position="131"/>
    </location>
</feature>
<gene>
    <name evidence="4" type="ORF">PRK78_001758</name>
</gene>
<proteinExistence type="predicted"/>
<protein>
    <submittedName>
        <fullName evidence="4">Ribonuclease III</fullName>
        <ecNumber evidence="4">3.1.26.3</ecNumber>
    </submittedName>
</protein>
<feature type="region of interest" description="Disordered" evidence="2">
    <location>
        <begin position="122"/>
        <end position="143"/>
    </location>
</feature>
<dbReference type="Gene3D" id="3.30.160.20">
    <property type="match status" value="1"/>
</dbReference>
<dbReference type="EMBL" id="CP120627">
    <property type="protein sequence ID" value="WEW56315.1"/>
    <property type="molecule type" value="Genomic_DNA"/>
</dbReference>
<dbReference type="GO" id="GO:0006364">
    <property type="term" value="P:rRNA processing"/>
    <property type="evidence" value="ECO:0007669"/>
    <property type="project" value="TreeGrafter"/>
</dbReference>
<dbReference type="EC" id="3.1.26.3" evidence="4"/>
<feature type="compositionally biased region" description="Basic and acidic residues" evidence="2">
    <location>
        <begin position="1"/>
        <end position="17"/>
    </location>
</feature>
<keyword evidence="5" id="KW-1185">Reference proteome</keyword>
<dbReference type="Pfam" id="PF00636">
    <property type="entry name" value="Ribonuclease_3"/>
    <property type="match status" value="1"/>
</dbReference>
<feature type="domain" description="RNase III" evidence="3">
    <location>
        <begin position="144"/>
        <end position="262"/>
    </location>
</feature>
<dbReference type="SUPFAM" id="SSF54768">
    <property type="entry name" value="dsRNA-binding domain-like"/>
    <property type="match status" value="1"/>
</dbReference>
<evidence type="ECO:0000256" key="2">
    <source>
        <dbReference type="SAM" id="MobiDB-lite"/>
    </source>
</evidence>
<sequence>MKRKSGDIAETEPVKPGKEKKRKKHRHHPHRTENENENENGGVLLREDSLNKTSSRKAITKSDNEVSLKNQFKSRLEQLEKITQEIASAPKSIREHICEGGGEEIISAAAELARAFARAELSSEKSEECKQQENTSSPLDAPPIKDATLEATVFTHQGTIHEQNPAAGHGSYDRLEILGDAYLEVIATRLIWDRFPTLPAGRLSQIRELLVKNETLAQLSEQFGFDKRVKVAPDIRDHPKRWIKVKGDVFEAYIAAVILSNPLNGFYLVEDWLTQLWNRKLSSVQLEDQAVHYKELLAKKVMGRGIKLRYINESPPIRRKGGMESFFIGVYLTGWGWQDQHLGSGTGLNKVVAGNAAAKQALDNHPLIDKIHATKKAFDEKVKAEREKVLFNG</sequence>
<dbReference type="GO" id="GO:0005654">
    <property type="term" value="C:nucleoplasm"/>
    <property type="evidence" value="ECO:0007669"/>
    <property type="project" value="TreeGrafter"/>
</dbReference>
<feature type="compositionally biased region" description="Basic residues" evidence="2">
    <location>
        <begin position="18"/>
        <end position="30"/>
    </location>
</feature>
<organism evidence="4 5">
    <name type="scientific">Emydomyces testavorans</name>
    <dbReference type="NCBI Taxonomy" id="2070801"/>
    <lineage>
        <taxon>Eukaryota</taxon>
        <taxon>Fungi</taxon>
        <taxon>Dikarya</taxon>
        <taxon>Ascomycota</taxon>
        <taxon>Pezizomycotina</taxon>
        <taxon>Eurotiomycetes</taxon>
        <taxon>Eurotiomycetidae</taxon>
        <taxon>Onygenales</taxon>
        <taxon>Nannizziopsiaceae</taxon>
        <taxon>Emydomyces</taxon>
    </lineage>
</organism>
<dbReference type="GO" id="GO:0003723">
    <property type="term" value="F:RNA binding"/>
    <property type="evidence" value="ECO:0007669"/>
    <property type="project" value="UniProtKB-KW"/>
</dbReference>
<dbReference type="GO" id="GO:0006369">
    <property type="term" value="P:termination of RNA polymerase II transcription"/>
    <property type="evidence" value="ECO:0007669"/>
    <property type="project" value="TreeGrafter"/>
</dbReference>
<dbReference type="GO" id="GO:0004525">
    <property type="term" value="F:ribonuclease III activity"/>
    <property type="evidence" value="ECO:0007669"/>
    <property type="project" value="UniProtKB-EC"/>
</dbReference>
<evidence type="ECO:0000313" key="4">
    <source>
        <dbReference type="EMBL" id="WEW56315.1"/>
    </source>
</evidence>
<dbReference type="GO" id="GO:0034475">
    <property type="term" value="P:U4 snRNA 3'-end processing"/>
    <property type="evidence" value="ECO:0007669"/>
    <property type="project" value="TreeGrafter"/>
</dbReference>
<evidence type="ECO:0000313" key="5">
    <source>
        <dbReference type="Proteomes" id="UP001219355"/>
    </source>
</evidence>
<name>A0AAF0DEI7_9EURO</name>
<dbReference type="PROSITE" id="PS50142">
    <property type="entry name" value="RNASE_3_2"/>
    <property type="match status" value="1"/>
</dbReference>
<dbReference type="InterPro" id="IPR000999">
    <property type="entry name" value="RNase_III_dom"/>
</dbReference>
<keyword evidence="4" id="KW-0378">Hydrolase</keyword>
<dbReference type="PANTHER" id="PTHR11207">
    <property type="entry name" value="RIBONUCLEASE III"/>
    <property type="match status" value="1"/>
</dbReference>
<dbReference type="SUPFAM" id="SSF69065">
    <property type="entry name" value="RNase III domain-like"/>
    <property type="match status" value="1"/>
</dbReference>
<evidence type="ECO:0000256" key="1">
    <source>
        <dbReference type="ARBA" id="ARBA00022884"/>
    </source>
</evidence>
<feature type="region of interest" description="Disordered" evidence="2">
    <location>
        <begin position="1"/>
        <end position="57"/>
    </location>
</feature>
<keyword evidence="1" id="KW-0694">RNA-binding</keyword>
<dbReference type="InterPro" id="IPR036389">
    <property type="entry name" value="RNase_III_sf"/>
</dbReference>
<dbReference type="Proteomes" id="UP001219355">
    <property type="component" value="Chromosome 1"/>
</dbReference>